<name>A0ABQ9GBI1_9NEOP</name>
<comment type="caution">
    <text evidence="2">The sequence shown here is derived from an EMBL/GenBank/DDBJ whole genome shotgun (WGS) entry which is preliminary data.</text>
</comment>
<dbReference type="InterPro" id="IPR036397">
    <property type="entry name" value="RNaseH_sf"/>
</dbReference>
<keyword evidence="3" id="KW-1185">Reference proteome</keyword>
<dbReference type="Gene3D" id="3.30.420.10">
    <property type="entry name" value="Ribonuclease H-like superfamily/Ribonuclease H"/>
    <property type="match status" value="1"/>
</dbReference>
<dbReference type="PANTHER" id="PTHR47326:SF1">
    <property type="entry name" value="HTH PSQ-TYPE DOMAIN-CONTAINING PROTEIN"/>
    <property type="match status" value="1"/>
</dbReference>
<sequence>MPGMFTRAEHADIVFVYGYCDGNGRGAAAECPRRWIGRGGPVPWPTRSPDLCPSDFLFWSSLNSRVCIGRRSYTLDKLLQAISDATDQLRNELAGMQWQHAMVGYKVSQPVYGQMVHILNSSCETLNMNKVICIKDIHFQNSAGTPSTSRTCLHNKLHIMKENGSGASCDDRLYIGHHENTYRSYAANTAVCALLEIKCNRFWQPLLLSCLSPIYGATYARGALRMARKFRRLLRDMQSVGQEAVHGEIPDVPVHKGLRSLACGSLNLQNSPIPSDDRRDFKGSQSLLAELAKSRTDRRTKVAYVADSLSTRVFCTPVKRRSASWLDSRKGVRTKLLMEIPRTPRENNEKPHNTGKLRGVKTGNA</sequence>
<dbReference type="Proteomes" id="UP001159363">
    <property type="component" value="Chromosome 13"/>
</dbReference>
<evidence type="ECO:0000313" key="2">
    <source>
        <dbReference type="EMBL" id="KAJ8868768.1"/>
    </source>
</evidence>
<organism evidence="2 3">
    <name type="scientific">Dryococelus australis</name>
    <dbReference type="NCBI Taxonomy" id="614101"/>
    <lineage>
        <taxon>Eukaryota</taxon>
        <taxon>Metazoa</taxon>
        <taxon>Ecdysozoa</taxon>
        <taxon>Arthropoda</taxon>
        <taxon>Hexapoda</taxon>
        <taxon>Insecta</taxon>
        <taxon>Pterygota</taxon>
        <taxon>Neoptera</taxon>
        <taxon>Polyneoptera</taxon>
        <taxon>Phasmatodea</taxon>
        <taxon>Verophasmatodea</taxon>
        <taxon>Anareolatae</taxon>
        <taxon>Phasmatidae</taxon>
        <taxon>Eurycanthinae</taxon>
        <taxon>Dryococelus</taxon>
    </lineage>
</organism>
<evidence type="ECO:0000313" key="3">
    <source>
        <dbReference type="Proteomes" id="UP001159363"/>
    </source>
</evidence>
<proteinExistence type="predicted"/>
<protein>
    <submittedName>
        <fullName evidence="2">Uncharacterized protein</fullName>
    </submittedName>
</protein>
<gene>
    <name evidence="2" type="ORF">PR048_030308</name>
</gene>
<feature type="compositionally biased region" description="Basic and acidic residues" evidence="1">
    <location>
        <begin position="343"/>
        <end position="352"/>
    </location>
</feature>
<dbReference type="EMBL" id="JARBHB010000014">
    <property type="protein sequence ID" value="KAJ8868768.1"/>
    <property type="molecule type" value="Genomic_DNA"/>
</dbReference>
<reference evidence="2 3" key="1">
    <citation type="submission" date="2023-02" db="EMBL/GenBank/DDBJ databases">
        <title>LHISI_Scaffold_Assembly.</title>
        <authorList>
            <person name="Stuart O.P."/>
            <person name="Cleave R."/>
            <person name="Magrath M.J.L."/>
            <person name="Mikheyev A.S."/>
        </authorList>
    </citation>
    <scope>NUCLEOTIDE SEQUENCE [LARGE SCALE GENOMIC DNA]</scope>
    <source>
        <strain evidence="2">Daus_M_001</strain>
        <tissue evidence="2">Leg muscle</tissue>
    </source>
</reference>
<feature type="region of interest" description="Disordered" evidence="1">
    <location>
        <begin position="343"/>
        <end position="365"/>
    </location>
</feature>
<evidence type="ECO:0000256" key="1">
    <source>
        <dbReference type="SAM" id="MobiDB-lite"/>
    </source>
</evidence>
<accession>A0ABQ9GBI1</accession>
<dbReference type="PANTHER" id="PTHR47326">
    <property type="entry name" value="TRANSPOSABLE ELEMENT TC3 TRANSPOSASE-LIKE PROTEIN"/>
    <property type="match status" value="1"/>
</dbReference>